<reference evidence="2" key="1">
    <citation type="journal article" date="2017" name="Nat. Commun.">
        <title>The asparagus genome sheds light on the origin and evolution of a young Y chromosome.</title>
        <authorList>
            <person name="Harkess A."/>
            <person name="Zhou J."/>
            <person name="Xu C."/>
            <person name="Bowers J.E."/>
            <person name="Van der Hulst R."/>
            <person name="Ayyampalayam S."/>
            <person name="Mercati F."/>
            <person name="Riccardi P."/>
            <person name="McKain M.R."/>
            <person name="Kakrana A."/>
            <person name="Tang H."/>
            <person name="Ray J."/>
            <person name="Groenendijk J."/>
            <person name="Arikit S."/>
            <person name="Mathioni S.M."/>
            <person name="Nakano M."/>
            <person name="Shan H."/>
            <person name="Telgmann-Rauber A."/>
            <person name="Kanno A."/>
            <person name="Yue Z."/>
            <person name="Chen H."/>
            <person name="Li W."/>
            <person name="Chen Y."/>
            <person name="Xu X."/>
            <person name="Zhang Y."/>
            <person name="Luo S."/>
            <person name="Chen H."/>
            <person name="Gao J."/>
            <person name="Mao Z."/>
            <person name="Pires J.C."/>
            <person name="Luo M."/>
            <person name="Kudrna D."/>
            <person name="Wing R.A."/>
            <person name="Meyers B.C."/>
            <person name="Yi K."/>
            <person name="Kong H."/>
            <person name="Lavrijsen P."/>
            <person name="Sunseri F."/>
            <person name="Falavigna A."/>
            <person name="Ye Y."/>
            <person name="Leebens-Mack J.H."/>
            <person name="Chen G."/>
        </authorList>
    </citation>
    <scope>NUCLEOTIDE SEQUENCE [LARGE SCALE GENOMIC DNA]</scope>
    <source>
        <strain evidence="2">cv. DH0086</strain>
    </source>
</reference>
<dbReference type="Proteomes" id="UP000243459">
    <property type="component" value="Unassembled WGS sequence"/>
</dbReference>
<evidence type="ECO:0000313" key="1">
    <source>
        <dbReference type="EMBL" id="ONK55013.1"/>
    </source>
</evidence>
<organism evidence="1 2">
    <name type="scientific">Asparagus officinalis</name>
    <name type="common">Garden asparagus</name>
    <dbReference type="NCBI Taxonomy" id="4686"/>
    <lineage>
        <taxon>Eukaryota</taxon>
        <taxon>Viridiplantae</taxon>
        <taxon>Streptophyta</taxon>
        <taxon>Embryophyta</taxon>
        <taxon>Tracheophyta</taxon>
        <taxon>Spermatophyta</taxon>
        <taxon>Magnoliopsida</taxon>
        <taxon>Liliopsida</taxon>
        <taxon>Asparagales</taxon>
        <taxon>Asparagaceae</taxon>
        <taxon>Asparagoideae</taxon>
        <taxon>Asparagus</taxon>
    </lineage>
</organism>
<evidence type="ECO:0000313" key="2">
    <source>
        <dbReference type="Proteomes" id="UP000243459"/>
    </source>
</evidence>
<dbReference type="AlphaFoldDB" id="A0A1R3L5X2"/>
<dbReference type="EMBL" id="KV863865">
    <property type="protein sequence ID" value="ONK55013.1"/>
    <property type="molecule type" value="Genomic_DNA"/>
</dbReference>
<sequence length="154" mass="16963">MSEVIVRYGNGSRPHNSINEPISTVRQRAVINPNMTPPKDRNPVSIRHRPPPVMRWRAPHHRVAHWLVVMNVNPMNDDIGHKLDDDASFVGDVDVDALAVDGLEAVHDELLLEGDDHVALEDDLEGLLLDDDVAEGPRLWSDGIVVIGVAVVSA</sequence>
<keyword evidence="2" id="KW-1185">Reference proteome</keyword>
<protein>
    <submittedName>
        <fullName evidence="1">Uncharacterized protein</fullName>
    </submittedName>
</protein>
<accession>A0A1R3L5X2</accession>
<dbReference type="Gramene" id="ONK55013">
    <property type="protein sequence ID" value="ONK55013"/>
    <property type="gene ID" value="A4U43_UnF8640"/>
</dbReference>
<gene>
    <name evidence="1" type="ORF">A4U43_UnF8640</name>
</gene>
<name>A0A1R3L5X2_ASPOF</name>
<proteinExistence type="predicted"/>